<protein>
    <recommendedName>
        <fullName evidence="4">Anaphase-promoting complex subunit 4 WD40 domain-containing protein</fullName>
    </recommendedName>
</protein>
<name>F2U5G3_SALR5</name>
<evidence type="ECO:0000313" key="2">
    <source>
        <dbReference type="EMBL" id="EGD83179.1"/>
    </source>
</evidence>
<dbReference type="SUPFAM" id="SSF101908">
    <property type="entry name" value="Putative isomerase YbhE"/>
    <property type="match status" value="1"/>
</dbReference>
<dbReference type="PANTHER" id="PTHR14494">
    <property type="entry name" value="ALADIN/ADRACALIN/AAAS"/>
    <property type="match status" value="1"/>
</dbReference>
<dbReference type="GO" id="GO:0005643">
    <property type="term" value="C:nuclear pore"/>
    <property type="evidence" value="ECO:0007669"/>
    <property type="project" value="TreeGrafter"/>
</dbReference>
<dbReference type="Gene3D" id="2.130.10.10">
    <property type="entry name" value="YVTN repeat-like/Quinoprotein amine dehydrogenase"/>
    <property type="match status" value="2"/>
</dbReference>
<dbReference type="InParanoid" id="F2U5G3"/>
<dbReference type="AlphaFoldDB" id="F2U5G3"/>
<feature type="region of interest" description="Disordered" evidence="1">
    <location>
        <begin position="1"/>
        <end position="22"/>
    </location>
</feature>
<dbReference type="OrthoDB" id="411991at2759"/>
<evidence type="ECO:0000313" key="3">
    <source>
        <dbReference type="Proteomes" id="UP000007799"/>
    </source>
</evidence>
<reference evidence="2" key="1">
    <citation type="submission" date="2009-08" db="EMBL/GenBank/DDBJ databases">
        <title>Annotation of Salpingoeca rosetta.</title>
        <authorList>
            <consortium name="The Broad Institute Genome Sequencing Platform"/>
            <person name="Russ C."/>
            <person name="Cuomo C."/>
            <person name="Burger G."/>
            <person name="Gray M.W."/>
            <person name="Holland P.W.H."/>
            <person name="King N."/>
            <person name="Lang F.B.F."/>
            <person name="Roger A.J."/>
            <person name="Ruiz-Trillo I."/>
            <person name="Young S.K."/>
            <person name="Zeng Q."/>
            <person name="Gargeya S."/>
            <person name="Alvarado L."/>
            <person name="Berlin A."/>
            <person name="Chapman S.B."/>
            <person name="Chen Z."/>
            <person name="Freedman E."/>
            <person name="Gellesch M."/>
            <person name="Goldberg J."/>
            <person name="Griggs A."/>
            <person name="Gujja S."/>
            <person name="Heilman E."/>
            <person name="Heiman D."/>
            <person name="Howarth C."/>
            <person name="Mehta T."/>
            <person name="Neiman D."/>
            <person name="Pearson M."/>
            <person name="Roberts A."/>
            <person name="Saif S."/>
            <person name="Shea T."/>
            <person name="Shenoy N."/>
            <person name="Sisk P."/>
            <person name="Stolte C."/>
            <person name="Sykes S."/>
            <person name="White J."/>
            <person name="Yandava C."/>
            <person name="Haas B."/>
            <person name="Nusbaum C."/>
            <person name="Birren B."/>
        </authorList>
    </citation>
    <scope>NUCLEOTIDE SEQUENCE [LARGE SCALE GENOMIC DNA]</scope>
    <source>
        <strain evidence="2">ATCC 50818</strain>
    </source>
</reference>
<dbReference type="GO" id="GO:0006913">
    <property type="term" value="P:nucleocytoplasmic transport"/>
    <property type="evidence" value="ECO:0007669"/>
    <property type="project" value="TreeGrafter"/>
</dbReference>
<dbReference type="eggNOG" id="KOG2139">
    <property type="taxonomic scope" value="Eukaryota"/>
</dbReference>
<feature type="compositionally biased region" description="Gly residues" evidence="1">
    <location>
        <begin position="9"/>
        <end position="22"/>
    </location>
</feature>
<accession>F2U5G3</accession>
<dbReference type="EMBL" id="GL832962">
    <property type="protein sequence ID" value="EGD83179.1"/>
    <property type="molecule type" value="Genomic_DNA"/>
</dbReference>
<evidence type="ECO:0008006" key="4">
    <source>
        <dbReference type="Google" id="ProtNLM"/>
    </source>
</evidence>
<proteinExistence type="predicted"/>
<organism evidence="3">
    <name type="scientific">Salpingoeca rosetta (strain ATCC 50818 / BSB-021)</name>
    <dbReference type="NCBI Taxonomy" id="946362"/>
    <lineage>
        <taxon>Eukaryota</taxon>
        <taxon>Choanoflagellata</taxon>
        <taxon>Craspedida</taxon>
        <taxon>Salpingoecidae</taxon>
        <taxon>Salpingoeca</taxon>
    </lineage>
</organism>
<evidence type="ECO:0000256" key="1">
    <source>
        <dbReference type="SAM" id="MobiDB-lite"/>
    </source>
</evidence>
<dbReference type="PANTHER" id="PTHR14494:SF0">
    <property type="entry name" value="ALADIN"/>
    <property type="match status" value="1"/>
</dbReference>
<dbReference type="Proteomes" id="UP000007799">
    <property type="component" value="Unassembled WGS sequence"/>
</dbReference>
<dbReference type="GeneID" id="16076123"/>
<dbReference type="STRING" id="946362.F2U5G3"/>
<dbReference type="InterPro" id="IPR045139">
    <property type="entry name" value="Aladin"/>
</dbReference>
<dbReference type="KEGG" id="sre:PTSG_03810"/>
<dbReference type="InterPro" id="IPR015943">
    <property type="entry name" value="WD40/YVTN_repeat-like_dom_sf"/>
</dbReference>
<sequence length="445" mass="48869">MMMRRSSGVGVGGGGGGGRGGVGRTMVGTRDEELCELNADIQPVPTEELACRVTLRNPVIIDHKNTARHARSLNALDEHMHHTTTEPLISRIWNKVTSLLTPTPMETKLVAPKSIVQGAHAHPHCQLCAIARRDGTVEIRNTESSVIDVVSPYEVTLSIRRDKTITSLAWCPSRKDVLCVATQKEVLLWTLGDTSTACQYTPVGSGGAFAVCWSPCGVYLLIAPVTGGLLLCDTATMTMLRVCARELFRFVSWSPRGRRVLAATKARHFMTFDVDDGWKASRWQASMGYIASACWSHDDTYLLFAVRGDPTVHCLQFYSAMMPPIGEAFNVWKDPNYTDGAPVSVVGLAWDLNSQRLIVMTETEDGVPTPELLVCQTKLGGHVPQVTRSSVIPAPTGGDGSPYAPQELSFTTARLPDPVPMLFVVWHRPTDCRLKAYPFFYQPWN</sequence>
<dbReference type="RefSeq" id="XP_004995543.1">
    <property type="nucleotide sequence ID" value="XM_004995486.1"/>
</dbReference>
<keyword evidence="3" id="KW-1185">Reference proteome</keyword>
<gene>
    <name evidence="2" type="ORF">PTSG_03810</name>
</gene>